<name>A0A8R7RAP0_TRIUA</name>
<dbReference type="Gramene" id="TuG1812S0002968500.01.T02">
    <property type="protein sequence ID" value="TuG1812S0002968500.01.T02.s_cds8306"/>
    <property type="gene ID" value="TuG1812S0002968500.01"/>
</dbReference>
<feature type="domain" description="ACT-like" evidence="2">
    <location>
        <begin position="61"/>
        <end position="115"/>
    </location>
</feature>
<dbReference type="Pfam" id="PF00585">
    <property type="entry name" value="Thr_dehydrat_C"/>
    <property type="match status" value="1"/>
</dbReference>
<dbReference type="PROSITE" id="PS51672">
    <property type="entry name" value="ACT_LIKE"/>
    <property type="match status" value="1"/>
</dbReference>
<dbReference type="InterPro" id="IPR038110">
    <property type="entry name" value="TD_ACT-like_sf"/>
</dbReference>
<feature type="transmembrane region" description="Helical" evidence="1">
    <location>
        <begin position="96"/>
        <end position="114"/>
    </location>
</feature>
<dbReference type="InterPro" id="IPR001721">
    <property type="entry name" value="TD_ACT-like"/>
</dbReference>
<protein>
    <recommendedName>
        <fullName evidence="2">ACT-like domain-containing protein</fullName>
    </recommendedName>
</protein>
<keyword evidence="4" id="KW-1185">Reference proteome</keyword>
<keyword evidence="1" id="KW-0472">Membrane</keyword>
<evidence type="ECO:0000313" key="4">
    <source>
        <dbReference type="Proteomes" id="UP000015106"/>
    </source>
</evidence>
<dbReference type="AlphaFoldDB" id="A0A8R7RAP0"/>
<reference evidence="3" key="2">
    <citation type="submission" date="2022-06" db="UniProtKB">
        <authorList>
            <consortium name="EnsemblPlants"/>
        </authorList>
    </citation>
    <scope>IDENTIFICATION</scope>
</reference>
<reference evidence="4" key="1">
    <citation type="journal article" date="2013" name="Nature">
        <title>Draft genome of the wheat A-genome progenitor Triticum urartu.</title>
        <authorList>
            <person name="Ling H.Q."/>
            <person name="Zhao S."/>
            <person name="Liu D."/>
            <person name="Wang J."/>
            <person name="Sun H."/>
            <person name="Zhang C."/>
            <person name="Fan H."/>
            <person name="Li D."/>
            <person name="Dong L."/>
            <person name="Tao Y."/>
            <person name="Gao C."/>
            <person name="Wu H."/>
            <person name="Li Y."/>
            <person name="Cui Y."/>
            <person name="Guo X."/>
            <person name="Zheng S."/>
            <person name="Wang B."/>
            <person name="Yu K."/>
            <person name="Liang Q."/>
            <person name="Yang W."/>
            <person name="Lou X."/>
            <person name="Chen J."/>
            <person name="Feng M."/>
            <person name="Jian J."/>
            <person name="Zhang X."/>
            <person name="Luo G."/>
            <person name="Jiang Y."/>
            <person name="Liu J."/>
            <person name="Wang Z."/>
            <person name="Sha Y."/>
            <person name="Zhang B."/>
            <person name="Wu H."/>
            <person name="Tang D."/>
            <person name="Shen Q."/>
            <person name="Xue P."/>
            <person name="Zou S."/>
            <person name="Wang X."/>
            <person name="Liu X."/>
            <person name="Wang F."/>
            <person name="Yang Y."/>
            <person name="An X."/>
            <person name="Dong Z."/>
            <person name="Zhang K."/>
            <person name="Zhang X."/>
            <person name="Luo M.C."/>
            <person name="Dvorak J."/>
            <person name="Tong Y."/>
            <person name="Wang J."/>
            <person name="Yang H."/>
            <person name="Li Z."/>
            <person name="Wang D."/>
            <person name="Zhang A."/>
            <person name="Wang J."/>
        </authorList>
    </citation>
    <scope>NUCLEOTIDE SEQUENCE</scope>
    <source>
        <strain evidence="4">cv. G1812</strain>
    </source>
</reference>
<keyword evidence="1" id="KW-1133">Transmembrane helix</keyword>
<evidence type="ECO:0000259" key="2">
    <source>
        <dbReference type="PROSITE" id="PS51672"/>
    </source>
</evidence>
<feature type="transmembrane region" description="Helical" evidence="1">
    <location>
        <begin position="20"/>
        <end position="38"/>
    </location>
</feature>
<accession>A0A8R7RAP0</accession>
<dbReference type="SUPFAM" id="SSF55021">
    <property type="entry name" value="ACT-like"/>
    <property type="match status" value="1"/>
</dbReference>
<dbReference type="EnsemblPlants" id="TuG1812S0002968500.01.T02">
    <property type="protein sequence ID" value="TuG1812S0002968500.01.T02.s_cds8306"/>
    <property type="gene ID" value="TuG1812S0002968500.01"/>
</dbReference>
<gene>
    <name evidence="3" type="primary">LOC125530826</name>
</gene>
<evidence type="ECO:0000313" key="3">
    <source>
        <dbReference type="EnsemblPlants" id="TuG1812S0002968500.01.T02.s_cds8306"/>
    </source>
</evidence>
<evidence type="ECO:0000256" key="1">
    <source>
        <dbReference type="SAM" id="Phobius"/>
    </source>
</evidence>
<dbReference type="Proteomes" id="UP000015106">
    <property type="component" value="Unassembled WGS sequence"/>
</dbReference>
<organism evidence="3 4">
    <name type="scientific">Triticum urartu</name>
    <name type="common">Red wild einkorn</name>
    <name type="synonym">Crithodium urartu</name>
    <dbReference type="NCBI Taxonomy" id="4572"/>
    <lineage>
        <taxon>Eukaryota</taxon>
        <taxon>Viridiplantae</taxon>
        <taxon>Streptophyta</taxon>
        <taxon>Embryophyta</taxon>
        <taxon>Tracheophyta</taxon>
        <taxon>Spermatophyta</taxon>
        <taxon>Magnoliopsida</taxon>
        <taxon>Liliopsida</taxon>
        <taxon>Poales</taxon>
        <taxon>Poaceae</taxon>
        <taxon>BOP clade</taxon>
        <taxon>Pooideae</taxon>
        <taxon>Triticodae</taxon>
        <taxon>Triticeae</taxon>
        <taxon>Triticinae</taxon>
        <taxon>Triticum</taxon>
    </lineage>
</organism>
<dbReference type="InterPro" id="IPR045865">
    <property type="entry name" value="ACT-like_dom_sf"/>
</dbReference>
<dbReference type="Gene3D" id="3.40.1020.10">
    <property type="entry name" value="Biosynthetic Threonine Deaminase, Domain 3"/>
    <property type="match status" value="1"/>
</dbReference>
<sequence length="115" mass="13842">MRHRNDCLDYVRLEELNEPILFILMLFWPFYIKMMYCMSLSYHSLNIYFQIGGRSEVKDELVYRFIFPERPGALMNFLDTLSPRWNISLFHYRAQVCYFSSVSGLLMIVALYEIS</sequence>
<keyword evidence="1" id="KW-0812">Transmembrane</keyword>
<proteinExistence type="predicted"/>